<sequence>MKCIRVIDPEKFDEIAGGALRASNAVFVLFFGREDPSSGVSWCPDCVIADPIVRSALANIENAILLEVPVDRASSGSSAASSTDIFRQRKDIMLGRIPTLMRWSSNGPLEPRLVEGECQKHTIDAFVAKTDRLLLAQKSQK</sequence>
<dbReference type="GO" id="GO:0005829">
    <property type="term" value="C:cytosol"/>
    <property type="evidence" value="ECO:0007669"/>
    <property type="project" value="TreeGrafter"/>
</dbReference>
<dbReference type="InterPro" id="IPR045108">
    <property type="entry name" value="TXNDC17-like"/>
</dbReference>
<dbReference type="PANTHER" id="PTHR12452">
    <property type="entry name" value="42-9-9 PROTEIN-RELATED"/>
    <property type="match status" value="1"/>
</dbReference>
<evidence type="ECO:0000313" key="4">
    <source>
        <dbReference type="Proteomes" id="UP001140094"/>
    </source>
</evidence>
<dbReference type="SUPFAM" id="SSF52833">
    <property type="entry name" value="Thioredoxin-like"/>
    <property type="match status" value="1"/>
</dbReference>
<evidence type="ECO:0000256" key="1">
    <source>
        <dbReference type="ARBA" id="ARBA00008987"/>
    </source>
</evidence>
<dbReference type="EMBL" id="JANBUO010000070">
    <property type="protein sequence ID" value="KAJ2808042.1"/>
    <property type="molecule type" value="Genomic_DNA"/>
</dbReference>
<proteinExistence type="inferred from homology"/>
<reference evidence="3" key="1">
    <citation type="submission" date="2022-07" db="EMBL/GenBank/DDBJ databases">
        <title>Phylogenomic reconstructions and comparative analyses of Kickxellomycotina fungi.</title>
        <authorList>
            <person name="Reynolds N.K."/>
            <person name="Stajich J.E."/>
            <person name="Barry K."/>
            <person name="Grigoriev I.V."/>
            <person name="Crous P."/>
            <person name="Smith M.E."/>
        </authorList>
    </citation>
    <scope>NUCLEOTIDE SEQUENCE</scope>
    <source>
        <strain evidence="3">NRRL 1565</strain>
    </source>
</reference>
<name>A0A9W8LUW7_9FUNG</name>
<evidence type="ECO:0000313" key="3">
    <source>
        <dbReference type="EMBL" id="KAJ2808042.1"/>
    </source>
</evidence>
<accession>A0A9W8LUW7</accession>
<gene>
    <name evidence="3" type="ORF">H4R20_001032</name>
</gene>
<keyword evidence="4" id="KW-1185">Reference proteome</keyword>
<feature type="domain" description="Thioredoxin" evidence="2">
    <location>
        <begin position="21"/>
        <end position="121"/>
    </location>
</feature>
<dbReference type="InterPro" id="IPR036249">
    <property type="entry name" value="Thioredoxin-like_sf"/>
</dbReference>
<dbReference type="AlphaFoldDB" id="A0A9W8LUW7"/>
<protein>
    <recommendedName>
        <fullName evidence="2">Thioredoxin domain-containing protein</fullName>
    </recommendedName>
</protein>
<dbReference type="OrthoDB" id="78947at2759"/>
<dbReference type="Gene3D" id="3.40.30.10">
    <property type="entry name" value="Glutaredoxin"/>
    <property type="match status" value="1"/>
</dbReference>
<organism evidence="3 4">
    <name type="scientific">Coemansia guatemalensis</name>
    <dbReference type="NCBI Taxonomy" id="2761395"/>
    <lineage>
        <taxon>Eukaryota</taxon>
        <taxon>Fungi</taxon>
        <taxon>Fungi incertae sedis</taxon>
        <taxon>Zoopagomycota</taxon>
        <taxon>Kickxellomycotina</taxon>
        <taxon>Kickxellomycetes</taxon>
        <taxon>Kickxellales</taxon>
        <taxon>Kickxellaceae</taxon>
        <taxon>Coemansia</taxon>
    </lineage>
</organism>
<evidence type="ECO:0000259" key="2">
    <source>
        <dbReference type="Pfam" id="PF06110"/>
    </source>
</evidence>
<dbReference type="Proteomes" id="UP001140094">
    <property type="component" value="Unassembled WGS sequence"/>
</dbReference>
<dbReference type="PANTHER" id="PTHR12452:SF0">
    <property type="entry name" value="THIOREDOXIN DOMAIN-CONTAINING PROTEIN 17"/>
    <property type="match status" value="1"/>
</dbReference>
<dbReference type="Pfam" id="PF06110">
    <property type="entry name" value="TXD17-like_Trx"/>
    <property type="match status" value="1"/>
</dbReference>
<dbReference type="InterPro" id="IPR010357">
    <property type="entry name" value="TXNDC17_dom"/>
</dbReference>
<comment type="similarity">
    <text evidence="1">Belongs to the thioredoxin family.</text>
</comment>
<comment type="caution">
    <text evidence="3">The sequence shown here is derived from an EMBL/GenBank/DDBJ whole genome shotgun (WGS) entry which is preliminary data.</text>
</comment>
<dbReference type="GO" id="GO:0047134">
    <property type="term" value="F:protein-disulfide reductase [NAD(P)H] activity"/>
    <property type="evidence" value="ECO:0007669"/>
    <property type="project" value="InterPro"/>
</dbReference>